<name>A0AAF5I328_STRER</name>
<dbReference type="WBParaSite" id="TCONS_00013637.p1">
    <property type="protein sequence ID" value="TCONS_00013637.p1"/>
    <property type="gene ID" value="XLOC_008436"/>
</dbReference>
<accession>A0AAF5I328</accession>
<dbReference type="Proteomes" id="UP000035681">
    <property type="component" value="Unplaced"/>
</dbReference>
<evidence type="ECO:0000313" key="1">
    <source>
        <dbReference type="Proteomes" id="UP000035681"/>
    </source>
</evidence>
<reference evidence="2" key="1">
    <citation type="submission" date="2024-02" db="UniProtKB">
        <authorList>
            <consortium name="WormBaseParasite"/>
        </authorList>
    </citation>
    <scope>IDENTIFICATION</scope>
</reference>
<proteinExistence type="predicted"/>
<keyword evidence="1" id="KW-1185">Reference proteome</keyword>
<evidence type="ECO:0000313" key="2">
    <source>
        <dbReference type="WBParaSite" id="TCONS_00013637.p1"/>
    </source>
</evidence>
<dbReference type="AlphaFoldDB" id="A0AAF5I328"/>
<sequence length="581" mass="68733">SYKTAYKNLKRLRESANFKRKKINEINTNNIVNENLIPIEDNNEDDNNNVPLYENSEIKLKDFVNDLIDVKIKSEISDKETISYTKEMLASAELKDSLCGEFFRTMNDVNKDTFLIELQLHFDGANFNKSNKSHQIFSISIRILNLSMSIRNKIRFYIPLAIFYVLKNINFLKNHYLIKMHKNHTYECTLCLTPCKNVFKRHVYPSAKECEYRSRETIISDVDKAIRNINTIDDYHGHKNRLPILFKDIMYPYTSTVDWFHSVLQESFLCDFKNIFITGFYVNNDDFMVPPLRNIYRIMFDKAASNNKISRCFSRKARTLQFFDSYKAFEMKLFFFYIFPIVMYNIISVDNEIYTKYVLNVFLQISTIGSLLKNTITKEFVDSIEKALFIWHKRRFQTICKSRYSTIKSHEVTHLAYVTKYHGPLNSFSTFAGESSLHDINYLLSSLLEIQILKNSNYLSLLSNGKFLNNMVSNLEKNIIDQDSYIYIREENNFDFLPFILEYIALDESNNIFFVTTEIEIKGTIENYIKHDGIEIVNLIKETNFFKKYYEIDTIKRNIKIFDACLKRMSFIKDVCIKGKY</sequence>
<protein>
    <submittedName>
        <fullName evidence="2">Uncharacterized protein</fullName>
    </submittedName>
</protein>
<organism evidence="1 2">
    <name type="scientific">Strongyloides stercoralis</name>
    <name type="common">Threadworm</name>
    <dbReference type="NCBI Taxonomy" id="6248"/>
    <lineage>
        <taxon>Eukaryota</taxon>
        <taxon>Metazoa</taxon>
        <taxon>Ecdysozoa</taxon>
        <taxon>Nematoda</taxon>
        <taxon>Chromadorea</taxon>
        <taxon>Rhabditida</taxon>
        <taxon>Tylenchina</taxon>
        <taxon>Panagrolaimomorpha</taxon>
        <taxon>Strongyloidoidea</taxon>
        <taxon>Strongyloididae</taxon>
        <taxon>Strongyloides</taxon>
    </lineage>
</organism>